<evidence type="ECO:0000313" key="2">
    <source>
        <dbReference type="EMBL" id="MFC5419658.1"/>
    </source>
</evidence>
<dbReference type="Proteomes" id="UP001596053">
    <property type="component" value="Unassembled WGS sequence"/>
</dbReference>
<feature type="region of interest" description="Disordered" evidence="1">
    <location>
        <begin position="46"/>
        <end position="74"/>
    </location>
</feature>
<protein>
    <submittedName>
        <fullName evidence="2">Phage tail assembly chaperone</fullName>
    </submittedName>
</protein>
<evidence type="ECO:0000313" key="3">
    <source>
        <dbReference type="Proteomes" id="UP001596053"/>
    </source>
</evidence>
<dbReference type="EMBL" id="JBHSLW010000010">
    <property type="protein sequence ID" value="MFC5419658.1"/>
    <property type="molecule type" value="Genomic_DNA"/>
</dbReference>
<dbReference type="Pfam" id="PF09550">
    <property type="entry name" value="Phage_TAC_6"/>
    <property type="match status" value="1"/>
</dbReference>
<dbReference type="InterPro" id="IPR019056">
    <property type="entry name" value="Phage_TAC_6"/>
</dbReference>
<accession>A0ABW0IRY5</accession>
<dbReference type="RefSeq" id="WP_377797544.1">
    <property type="nucleotide sequence ID" value="NZ_JBHSLW010000010.1"/>
</dbReference>
<name>A0ABW0IRY5_9HYPH</name>
<gene>
    <name evidence="2" type="ORF">ACFPOB_08790</name>
</gene>
<evidence type="ECO:0000256" key="1">
    <source>
        <dbReference type="SAM" id="MobiDB-lite"/>
    </source>
</evidence>
<proteinExistence type="predicted"/>
<feature type="compositionally biased region" description="Basic and acidic residues" evidence="1">
    <location>
        <begin position="62"/>
        <end position="74"/>
    </location>
</feature>
<comment type="caution">
    <text evidence="2">The sequence shown here is derived from an EMBL/GenBank/DDBJ whole genome shotgun (WGS) entry which is preliminary data.</text>
</comment>
<reference evidence="3" key="1">
    <citation type="journal article" date="2019" name="Int. J. Syst. Evol. Microbiol.">
        <title>The Global Catalogue of Microorganisms (GCM) 10K type strain sequencing project: providing services to taxonomists for standard genome sequencing and annotation.</title>
        <authorList>
            <consortium name="The Broad Institute Genomics Platform"/>
            <consortium name="The Broad Institute Genome Sequencing Center for Infectious Disease"/>
            <person name="Wu L."/>
            <person name="Ma J."/>
        </authorList>
    </citation>
    <scope>NUCLEOTIDE SEQUENCE [LARGE SCALE GENOMIC DNA]</scope>
    <source>
        <strain evidence="3">NCAIM B.01391</strain>
    </source>
</reference>
<keyword evidence="3" id="KW-1185">Reference proteome</keyword>
<organism evidence="2 3">
    <name type="scientific">Bosea eneae</name>
    <dbReference type="NCBI Taxonomy" id="151454"/>
    <lineage>
        <taxon>Bacteria</taxon>
        <taxon>Pseudomonadati</taxon>
        <taxon>Pseudomonadota</taxon>
        <taxon>Alphaproteobacteria</taxon>
        <taxon>Hyphomicrobiales</taxon>
        <taxon>Boseaceae</taxon>
        <taxon>Bosea</taxon>
    </lineage>
</organism>
<sequence>MSAPAAAAFPWREVMAFGLGRLCWAPDAFWSATPHEILAAIESHRAPPAGEAPSRTTLDALMRAHPDPASRNDE</sequence>